<organism evidence="3 4">
    <name type="scientific">Nepenthes gracilis</name>
    <name type="common">Slender pitcher plant</name>
    <dbReference type="NCBI Taxonomy" id="150966"/>
    <lineage>
        <taxon>Eukaryota</taxon>
        <taxon>Viridiplantae</taxon>
        <taxon>Streptophyta</taxon>
        <taxon>Embryophyta</taxon>
        <taxon>Tracheophyta</taxon>
        <taxon>Spermatophyta</taxon>
        <taxon>Magnoliopsida</taxon>
        <taxon>eudicotyledons</taxon>
        <taxon>Gunneridae</taxon>
        <taxon>Pentapetalae</taxon>
        <taxon>Caryophyllales</taxon>
        <taxon>Nepenthaceae</taxon>
        <taxon>Nepenthes</taxon>
    </lineage>
</organism>
<sequence length="210" mass="23261">MPSNKDEPLSFINPSSSPITVSDGENSYLVDHNAQIESGYGSFQQDSLLGSSDSDGSRDNEFGYLRPEFWKRSTIGIVEPLNFKYGYVAPDDVPMLLEQHIVKGETVEQLWRAQMGLFDYDQKKALELWLQNDSEDNLGSNIAEAKLASVKSKSKKGVSRSNSHKGPGLRKVLCAMLTGMKTGSKKIHMLLLLFSVLLYQLVLPTVATNS</sequence>
<evidence type="ECO:0000256" key="1">
    <source>
        <dbReference type="SAM" id="MobiDB-lite"/>
    </source>
</evidence>
<dbReference type="EMBL" id="BSYO01000036">
    <property type="protein sequence ID" value="GMH29455.1"/>
    <property type="molecule type" value="Genomic_DNA"/>
</dbReference>
<dbReference type="PANTHER" id="PTHR31902">
    <property type="entry name" value="ACTIN PATCHES DISTAL PROTEIN 1"/>
    <property type="match status" value="1"/>
</dbReference>
<dbReference type="Proteomes" id="UP001279734">
    <property type="component" value="Unassembled WGS sequence"/>
</dbReference>
<proteinExistence type="predicted"/>
<evidence type="ECO:0000313" key="4">
    <source>
        <dbReference type="Proteomes" id="UP001279734"/>
    </source>
</evidence>
<feature type="compositionally biased region" description="Polar residues" evidence="1">
    <location>
        <begin position="12"/>
        <end position="24"/>
    </location>
</feature>
<keyword evidence="2" id="KW-0812">Transmembrane</keyword>
<evidence type="ECO:0000313" key="3">
    <source>
        <dbReference type="EMBL" id="GMH29455.1"/>
    </source>
</evidence>
<keyword evidence="4" id="KW-1185">Reference proteome</keyword>
<feature type="transmembrane region" description="Helical" evidence="2">
    <location>
        <begin position="189"/>
        <end position="207"/>
    </location>
</feature>
<dbReference type="InterPro" id="IPR009737">
    <property type="entry name" value="Aim32/Apd1-like"/>
</dbReference>
<dbReference type="Gene3D" id="3.40.30.10">
    <property type="entry name" value="Glutaredoxin"/>
    <property type="match status" value="1"/>
</dbReference>
<dbReference type="PANTHER" id="PTHR31902:SF14">
    <property type="entry name" value="ACTIN PATCHES DISTAL PROTEIN 1"/>
    <property type="match status" value="1"/>
</dbReference>
<keyword evidence="2" id="KW-1133">Transmembrane helix</keyword>
<feature type="region of interest" description="Disordered" evidence="1">
    <location>
        <begin position="1"/>
        <end position="24"/>
    </location>
</feature>
<gene>
    <name evidence="3" type="ORF">Nepgr_031298</name>
</gene>
<comment type="caution">
    <text evidence="3">The sequence shown here is derived from an EMBL/GenBank/DDBJ whole genome shotgun (WGS) entry which is preliminary data.</text>
</comment>
<accession>A0AAD3TH46</accession>
<evidence type="ECO:0000256" key="2">
    <source>
        <dbReference type="SAM" id="Phobius"/>
    </source>
</evidence>
<dbReference type="AlphaFoldDB" id="A0AAD3TH46"/>
<keyword evidence="2" id="KW-0472">Membrane</keyword>
<protein>
    <submittedName>
        <fullName evidence="3">Uncharacterized protein</fullName>
    </submittedName>
</protein>
<name>A0AAD3TH46_NEPGR</name>
<reference evidence="3" key="1">
    <citation type="submission" date="2023-05" db="EMBL/GenBank/DDBJ databases">
        <title>Nepenthes gracilis genome sequencing.</title>
        <authorList>
            <person name="Fukushima K."/>
        </authorList>
    </citation>
    <scope>NUCLEOTIDE SEQUENCE</scope>
    <source>
        <strain evidence="3">SING2019-196</strain>
    </source>
</reference>